<dbReference type="SUPFAM" id="SSF48403">
    <property type="entry name" value="Ankyrin repeat"/>
    <property type="match status" value="1"/>
</dbReference>
<dbReference type="Pfam" id="PF00023">
    <property type="entry name" value="Ank"/>
    <property type="match status" value="1"/>
</dbReference>
<reference evidence="3" key="1">
    <citation type="submission" date="2017-08" db="EMBL/GenBank/DDBJ databases">
        <title>USMARCv1.0.</title>
        <authorList>
            <person name="Hannum G.I."/>
            <person name="Koren S."/>
            <person name="Schroeder S.G."/>
            <person name="Chin S.C."/>
            <person name="Nonneman D.J."/>
            <person name="Becker S.A."/>
            <person name="Rosen B.D."/>
            <person name="Bickhart D.M."/>
            <person name="Putnam N.H."/>
            <person name="Green R.E."/>
            <person name="Tuggle C.K."/>
            <person name="Liu H."/>
            <person name="Rohrer G.A."/>
            <person name="Warr A."/>
            <person name="Hall R."/>
            <person name="Kim K."/>
            <person name="Hume D.A."/>
            <person name="Talbot R."/>
            <person name="Chow W."/>
            <person name="Howe K."/>
            <person name="Schwartz A.S."/>
            <person name="Watson M."/>
            <person name="Archibald A.L."/>
            <person name="Phillippy A.M."/>
            <person name="Smith T.P.L."/>
        </authorList>
    </citation>
    <scope>NUCLEOTIDE SEQUENCE [LARGE SCALE GENOMIC DNA]</scope>
</reference>
<dbReference type="PROSITE" id="PS50088">
    <property type="entry name" value="ANK_REPEAT"/>
    <property type="match status" value="3"/>
</dbReference>
<name>A0A4X1TPY5_PIG</name>
<accession>A0A4X1TPY5</accession>
<sequence length="256" mass="28059">MKKLFGFGSKTTVLSAGSSGEGSSGVNQLPGYHVRDKDLGKIHRAACEGDVARVQQILLLRRNGPNDKDKRNRTALHLACAGGRPAVVTLLAKWKCQLNICDSENRTNLPPQEECTSILLEHGADPNLVDVKGYTALHYAAFGPNISIAAKLLSYNANIEARDKDDLTPLLLAVSENQQQMVEFLLQKEANIHAVDKMKRTALILAVNFASSSVVRLLLEQGVDISPQDRYGRNAEDYAVIKVFPQRLVLSSLFHS</sequence>
<dbReference type="InterPro" id="IPR002110">
    <property type="entry name" value="Ankyrin_rpt"/>
</dbReference>
<evidence type="ECO:0000256" key="1">
    <source>
        <dbReference type="PROSITE-ProRule" id="PRU00023"/>
    </source>
</evidence>
<reference evidence="2" key="2">
    <citation type="submission" date="2025-08" db="UniProtKB">
        <authorList>
            <consortium name="Ensembl"/>
        </authorList>
    </citation>
    <scope>IDENTIFICATION</scope>
</reference>
<dbReference type="InterPro" id="IPR036770">
    <property type="entry name" value="Ankyrin_rpt-contain_sf"/>
</dbReference>
<evidence type="ECO:0000313" key="2">
    <source>
        <dbReference type="Ensembl" id="ENSSSCP00070017233.1"/>
    </source>
</evidence>
<organism evidence="2 3">
    <name type="scientific">Sus scrofa</name>
    <name type="common">Pig</name>
    <dbReference type="NCBI Taxonomy" id="9823"/>
    <lineage>
        <taxon>Eukaryota</taxon>
        <taxon>Metazoa</taxon>
        <taxon>Chordata</taxon>
        <taxon>Craniata</taxon>
        <taxon>Vertebrata</taxon>
        <taxon>Euteleostomi</taxon>
        <taxon>Mammalia</taxon>
        <taxon>Eutheria</taxon>
        <taxon>Laurasiatheria</taxon>
        <taxon>Artiodactyla</taxon>
        <taxon>Suina</taxon>
        <taxon>Suidae</taxon>
        <taxon>Sus</taxon>
    </lineage>
</organism>
<evidence type="ECO:0000313" key="3">
    <source>
        <dbReference type="Proteomes" id="UP000314985"/>
    </source>
</evidence>
<dbReference type="Pfam" id="PF12796">
    <property type="entry name" value="Ank_2"/>
    <property type="match status" value="2"/>
</dbReference>
<dbReference type="AlphaFoldDB" id="A0A4X1TPY5"/>
<dbReference type="PANTHER" id="PTHR24147:SF60">
    <property type="entry name" value="ANKYRIN REPEAT DOMAIN-CONTAINING PROTEIN 26-RELATED"/>
    <property type="match status" value="1"/>
</dbReference>
<dbReference type="Proteomes" id="UP000314985">
    <property type="component" value="Unassembled WGS sequence"/>
</dbReference>
<dbReference type="PROSITE" id="PS50297">
    <property type="entry name" value="ANK_REP_REGION"/>
    <property type="match status" value="3"/>
</dbReference>
<dbReference type="PANTHER" id="PTHR24147">
    <property type="entry name" value="ANKYRIN REPEAT DOMAIN 36-RELATED"/>
    <property type="match status" value="1"/>
</dbReference>
<dbReference type="Gene3D" id="1.25.40.20">
    <property type="entry name" value="Ankyrin repeat-containing domain"/>
    <property type="match status" value="3"/>
</dbReference>
<dbReference type="Ensembl" id="ENSSSCT00070020833.1">
    <property type="protein sequence ID" value="ENSSSCP00070017233.1"/>
    <property type="gene ID" value="ENSSSCG00070010689.1"/>
</dbReference>
<feature type="repeat" description="ANK" evidence="1">
    <location>
        <begin position="165"/>
        <end position="197"/>
    </location>
</feature>
<dbReference type="PRINTS" id="PR01415">
    <property type="entry name" value="ANKYRIN"/>
</dbReference>
<feature type="repeat" description="ANK" evidence="1">
    <location>
        <begin position="132"/>
        <end position="164"/>
    </location>
</feature>
<protein>
    <submittedName>
        <fullName evidence="2">Uncharacterized protein</fullName>
    </submittedName>
</protein>
<dbReference type="InterPro" id="IPR050657">
    <property type="entry name" value="Ankyrin_repeat_domain"/>
</dbReference>
<keyword evidence="1" id="KW-0040">ANK repeat</keyword>
<dbReference type="SMART" id="SM00248">
    <property type="entry name" value="ANK"/>
    <property type="match status" value="4"/>
</dbReference>
<feature type="repeat" description="ANK" evidence="1">
    <location>
        <begin position="198"/>
        <end position="230"/>
    </location>
</feature>
<proteinExistence type="predicted"/>